<reference evidence="1" key="1">
    <citation type="submission" date="2024-08" db="EMBL/GenBank/DDBJ databases">
        <title>Lentilactobacillus sp. nov., isolated from tree bark.</title>
        <authorList>
            <person name="Phuengjayaem S."/>
            <person name="Tanasupawat S."/>
        </authorList>
    </citation>
    <scope>NUCLEOTIDE SEQUENCE</scope>
    <source>
        <strain evidence="1">SPB1-3</strain>
    </source>
</reference>
<gene>
    <name evidence="1" type="ORF">O0236_009390</name>
</gene>
<keyword evidence="2" id="KW-1185">Reference proteome</keyword>
<evidence type="ECO:0000313" key="1">
    <source>
        <dbReference type="EMBL" id="XFD39597.1"/>
    </source>
</evidence>
<dbReference type="Proteomes" id="UP001149860">
    <property type="component" value="Chromosome"/>
</dbReference>
<name>A0ACD5DDZ3_9LACO</name>
<protein>
    <submittedName>
        <fullName evidence="1">ABC transporter permease</fullName>
    </submittedName>
</protein>
<sequence length="257" mass="29261">MKVKQVSKYLFEHQISLVGQMYLWTIVVMLILPALLALITGTIQDFSFTDQLAGTPIGFLVTAFVFVISSLTYTNFKLLIQNGISRITFFRGEVISLILVTLIANTVNLLFGVLTQPFRDSPNFNVFTSMYQSTFSNYFLAGATNFVFSWLWILAFALTGLAIGSLMSLFSKRIQRVIFIAVPVFLFVILAFAVNMFKVSDQTATWVANFMKYILGYTDSQGTHLVPWRMMVAMVLWSGAMSWFTKVMFERKQLKRE</sequence>
<proteinExistence type="predicted"/>
<dbReference type="EMBL" id="CP168151">
    <property type="protein sequence ID" value="XFD39597.1"/>
    <property type="molecule type" value="Genomic_DNA"/>
</dbReference>
<evidence type="ECO:0000313" key="2">
    <source>
        <dbReference type="Proteomes" id="UP001149860"/>
    </source>
</evidence>
<organism evidence="1 2">
    <name type="scientific">Lentilactobacillus terminaliae</name>
    <dbReference type="NCBI Taxonomy" id="3003483"/>
    <lineage>
        <taxon>Bacteria</taxon>
        <taxon>Bacillati</taxon>
        <taxon>Bacillota</taxon>
        <taxon>Bacilli</taxon>
        <taxon>Lactobacillales</taxon>
        <taxon>Lactobacillaceae</taxon>
        <taxon>Lentilactobacillus</taxon>
    </lineage>
</organism>
<accession>A0ACD5DDZ3</accession>